<evidence type="ECO:0000256" key="2">
    <source>
        <dbReference type="SAM" id="SignalP"/>
    </source>
</evidence>
<keyword evidence="4" id="KW-1185">Reference proteome</keyword>
<feature type="chain" id="PRO_5022828684" description="Cytochrome c domain-containing protein" evidence="2">
    <location>
        <begin position="20"/>
        <end position="427"/>
    </location>
</feature>
<reference evidence="4" key="1">
    <citation type="submission" date="2019-08" db="EMBL/GenBank/DDBJ databases">
        <title>Limnoglobus roseus gen. nov., sp. nov., a novel freshwater planctomycete with a giant genome from the family Gemmataceae.</title>
        <authorList>
            <person name="Kulichevskaya I.S."/>
            <person name="Naumoff D.G."/>
            <person name="Miroshnikov K."/>
            <person name="Ivanova A."/>
            <person name="Philippov D.A."/>
            <person name="Hakobyan A."/>
            <person name="Rijpstra I.C."/>
            <person name="Sinninghe Damste J.S."/>
            <person name="Liesack W."/>
            <person name="Dedysh S.N."/>
        </authorList>
    </citation>
    <scope>NUCLEOTIDE SEQUENCE [LARGE SCALE GENOMIC DNA]</scope>
    <source>
        <strain evidence="4">PX52</strain>
    </source>
</reference>
<gene>
    <name evidence="3" type="ORF">PX52LOC_02846</name>
</gene>
<feature type="signal peptide" evidence="2">
    <location>
        <begin position="1"/>
        <end position="19"/>
    </location>
</feature>
<dbReference type="Proteomes" id="UP000324974">
    <property type="component" value="Chromosome"/>
</dbReference>
<evidence type="ECO:0000256" key="1">
    <source>
        <dbReference type="SAM" id="MobiDB-lite"/>
    </source>
</evidence>
<dbReference type="SUPFAM" id="SSF48452">
    <property type="entry name" value="TPR-like"/>
    <property type="match status" value="1"/>
</dbReference>
<dbReference type="OrthoDB" id="9814887at2"/>
<dbReference type="AlphaFoldDB" id="A0A5C1AB12"/>
<dbReference type="RefSeq" id="WP_149110677.1">
    <property type="nucleotide sequence ID" value="NZ_CP042425.1"/>
</dbReference>
<dbReference type="InterPro" id="IPR011990">
    <property type="entry name" value="TPR-like_helical_dom_sf"/>
</dbReference>
<proteinExistence type="predicted"/>
<dbReference type="Pfam" id="PF13181">
    <property type="entry name" value="TPR_8"/>
    <property type="match status" value="1"/>
</dbReference>
<protein>
    <recommendedName>
        <fullName evidence="5">Cytochrome c domain-containing protein</fullName>
    </recommendedName>
</protein>
<evidence type="ECO:0000313" key="4">
    <source>
        <dbReference type="Proteomes" id="UP000324974"/>
    </source>
</evidence>
<dbReference type="KEGG" id="lrs:PX52LOC_02846"/>
<feature type="region of interest" description="Disordered" evidence="1">
    <location>
        <begin position="178"/>
        <end position="202"/>
    </location>
</feature>
<dbReference type="InterPro" id="IPR019734">
    <property type="entry name" value="TPR_rpt"/>
</dbReference>
<accession>A0A5C1AB12</accession>
<keyword evidence="2" id="KW-0732">Signal</keyword>
<feature type="compositionally biased region" description="Basic and acidic residues" evidence="1">
    <location>
        <begin position="179"/>
        <end position="189"/>
    </location>
</feature>
<sequence length="427" mass="44989">MTPLVKFTLALLLPLTAFAAARGQDVKAPPKLSTDPKAAEMTEDVEVLRRLLNKAVGLDAIRLNAFSTFHPNAGVVNEVYMELATPPSGEGAPREATTPAYYSLSRRVRSGADAGLQFDGVYLKGHGIAYTVRLATLDQAAAGPHEKAAGMEVTCQNCHTAADATKFNLKAAAAVKPPTDWEKARDELRGGPAKVDPNTPRPNVAEMCVPGALSEAVTKLLAVNGRHLRHLTADESVSVVVTYDGLTGAAHDRVTGTMADPSLWNPKPSANGPATTFGLTADEAKQIVLGDLHLKQGKNEEAVKAYEAALARYGMPTVTITPLKGAKYADVQAAAQEVQKSVTTAYRSLAQAYIGVGNLDAAKRALELAQGLKVELSGAKTGAATPVPAKILLTVKKGHLDAAEKLSPAEFRKGVTVEMVGMTPMKK</sequence>
<dbReference type="EMBL" id="CP042425">
    <property type="protein sequence ID" value="QEL15910.1"/>
    <property type="molecule type" value="Genomic_DNA"/>
</dbReference>
<evidence type="ECO:0000313" key="3">
    <source>
        <dbReference type="EMBL" id="QEL15910.1"/>
    </source>
</evidence>
<evidence type="ECO:0008006" key="5">
    <source>
        <dbReference type="Google" id="ProtNLM"/>
    </source>
</evidence>
<name>A0A5C1AB12_9BACT</name>
<dbReference type="Gene3D" id="1.25.40.10">
    <property type="entry name" value="Tetratricopeptide repeat domain"/>
    <property type="match status" value="1"/>
</dbReference>
<organism evidence="3 4">
    <name type="scientific">Limnoglobus roseus</name>
    <dbReference type="NCBI Taxonomy" id="2598579"/>
    <lineage>
        <taxon>Bacteria</taxon>
        <taxon>Pseudomonadati</taxon>
        <taxon>Planctomycetota</taxon>
        <taxon>Planctomycetia</taxon>
        <taxon>Gemmatales</taxon>
        <taxon>Gemmataceae</taxon>
        <taxon>Limnoglobus</taxon>
    </lineage>
</organism>